<evidence type="ECO:0008006" key="3">
    <source>
        <dbReference type="Google" id="ProtNLM"/>
    </source>
</evidence>
<dbReference type="KEGG" id="rgu:A4W93_23840"/>
<proteinExistence type="predicted"/>
<evidence type="ECO:0000313" key="2">
    <source>
        <dbReference type="Proteomes" id="UP000193427"/>
    </source>
</evidence>
<accession>A0A1W6LID8</accession>
<name>A0A1W6LID8_9BURK</name>
<reference evidence="1 2" key="1">
    <citation type="submission" date="2016-04" db="EMBL/GenBank/DDBJ databases">
        <title>Complete genome sequence of natural rubber-degrading, novel Gram-negative bacterium, Rhizobacter gummiphilus strain NS21.</title>
        <authorList>
            <person name="Tabata M."/>
            <person name="Kasai D."/>
            <person name="Fukuda M."/>
        </authorList>
    </citation>
    <scope>NUCLEOTIDE SEQUENCE [LARGE SCALE GENOMIC DNA]</scope>
    <source>
        <strain evidence="1 2">NS21</strain>
    </source>
</reference>
<dbReference type="AlphaFoldDB" id="A0A1W6LID8"/>
<dbReference type="STRING" id="946333.A4W93_23840"/>
<dbReference type="Proteomes" id="UP000193427">
    <property type="component" value="Chromosome"/>
</dbReference>
<keyword evidence="2" id="KW-1185">Reference proteome</keyword>
<organism evidence="1 2">
    <name type="scientific">Piscinibacter gummiphilus</name>
    <dbReference type="NCBI Taxonomy" id="946333"/>
    <lineage>
        <taxon>Bacteria</taxon>
        <taxon>Pseudomonadati</taxon>
        <taxon>Pseudomonadota</taxon>
        <taxon>Betaproteobacteria</taxon>
        <taxon>Burkholderiales</taxon>
        <taxon>Sphaerotilaceae</taxon>
        <taxon>Piscinibacter</taxon>
    </lineage>
</organism>
<sequence length="91" mass="9818">MPTDAWVGQWNGPEGTFLKVAGSHGTYDLTLSNLDGPRSFKGTADGDTIRFERDGKPQVLRATNGEGTGMKWLADKTECLVVAPGEGFCRE</sequence>
<evidence type="ECO:0000313" key="1">
    <source>
        <dbReference type="EMBL" id="ARN24031.1"/>
    </source>
</evidence>
<protein>
    <recommendedName>
        <fullName evidence="3">Alkaline proteinase inhibitor/ Outer membrane lipoprotein Omp19 domain-containing protein</fullName>
    </recommendedName>
</protein>
<dbReference type="EMBL" id="CP015118">
    <property type="protein sequence ID" value="ARN24031.1"/>
    <property type="molecule type" value="Genomic_DNA"/>
</dbReference>
<gene>
    <name evidence="1" type="ORF">A4W93_23840</name>
</gene>